<protein>
    <recommendedName>
        <fullName evidence="7">ABC3 transporter permease C-terminal domain-containing protein</fullName>
    </recommendedName>
</protein>
<dbReference type="Proteomes" id="UP000289794">
    <property type="component" value="Chromosome"/>
</dbReference>
<sequence length="437" mass="49862">MYLRLALRNARRSGHDYLIYMTTLTILIGVMMLSNLTAAAGKMEAGFETSSLPLIITVIILLLLNYMNRFILNQRAREFAAYALMGMEKNRLSWMYFTEFLFLGLFCFILGLAVGILLYYGLSLPFSRFLDRSQINLILILQAAAQTCLYFMAIQALSLLNCRRIISRLEIIQLMTVQKKNRQAAVTRFSRIWPAASLISFLLFCSLVSAIAFLPGNEGMAFVSCIAPVMLFFVFSFYKASYINGNKYRQQKNEHLYHKNRLYTAALLLSDSRSDILINSVLCTCLLFSFSSFLCGWVMLQAKDAVMDAVSQRWMGFLQICMCSAFIVIYFSVLSVQQIVSIRKEAHGLQVLQYLGKNRLQVTRLMALQICLKFSIPLIPWAILMLPAVLLSDHKLTLALRTPHLVLQGAVGFLICFTLLYLLYFYLVYHTNIKNIS</sequence>
<dbReference type="KEGG" id="bpro:PMF13cell1_00378"/>
<reference evidence="8 9" key="1">
    <citation type="submission" date="2019-01" db="EMBL/GenBank/DDBJ databases">
        <title>PMF-metabolizing Aryl O-demethylase.</title>
        <authorList>
            <person name="Kim M."/>
        </authorList>
    </citation>
    <scope>NUCLEOTIDE SEQUENCE [LARGE SCALE GENOMIC DNA]</scope>
    <source>
        <strain evidence="8 9">PMF1</strain>
    </source>
</reference>
<keyword evidence="3 6" id="KW-0812">Transmembrane</keyword>
<gene>
    <name evidence="8" type="ORF">PMF13cell1_00378</name>
</gene>
<dbReference type="EMBL" id="CP035945">
    <property type="protein sequence ID" value="QBE94885.1"/>
    <property type="molecule type" value="Genomic_DNA"/>
</dbReference>
<feature type="transmembrane region" description="Helical" evidence="6">
    <location>
        <begin position="93"/>
        <end position="122"/>
    </location>
</feature>
<proteinExistence type="predicted"/>
<evidence type="ECO:0000313" key="9">
    <source>
        <dbReference type="Proteomes" id="UP000289794"/>
    </source>
</evidence>
<dbReference type="RefSeq" id="WP_130179622.1">
    <property type="nucleotide sequence ID" value="NZ_CP035945.1"/>
</dbReference>
<feature type="transmembrane region" description="Helical" evidence="6">
    <location>
        <begin position="17"/>
        <end position="40"/>
    </location>
</feature>
<feature type="transmembrane region" description="Helical" evidence="6">
    <location>
        <begin position="410"/>
        <end position="429"/>
    </location>
</feature>
<evidence type="ECO:0000256" key="6">
    <source>
        <dbReference type="SAM" id="Phobius"/>
    </source>
</evidence>
<feature type="transmembrane region" description="Helical" evidence="6">
    <location>
        <begin position="365"/>
        <end position="390"/>
    </location>
</feature>
<comment type="subcellular location">
    <subcellularLocation>
        <location evidence="1">Cell membrane</location>
        <topology evidence="1">Multi-pass membrane protein</topology>
    </subcellularLocation>
</comment>
<evidence type="ECO:0000313" key="8">
    <source>
        <dbReference type="EMBL" id="QBE94885.1"/>
    </source>
</evidence>
<keyword evidence="5 6" id="KW-0472">Membrane</keyword>
<keyword evidence="2" id="KW-1003">Cell membrane</keyword>
<feature type="transmembrane region" description="Helical" evidence="6">
    <location>
        <begin position="220"/>
        <end position="238"/>
    </location>
</feature>
<dbReference type="GO" id="GO:0005886">
    <property type="term" value="C:plasma membrane"/>
    <property type="evidence" value="ECO:0007669"/>
    <property type="project" value="UniProtKB-SubCell"/>
</dbReference>
<feature type="transmembrane region" description="Helical" evidence="6">
    <location>
        <begin position="276"/>
        <end position="302"/>
    </location>
</feature>
<evidence type="ECO:0000256" key="3">
    <source>
        <dbReference type="ARBA" id="ARBA00022692"/>
    </source>
</evidence>
<evidence type="ECO:0000256" key="2">
    <source>
        <dbReference type="ARBA" id="ARBA00022475"/>
    </source>
</evidence>
<dbReference type="PANTHER" id="PTHR46795:SF3">
    <property type="entry name" value="ABC TRANSPORTER PERMEASE"/>
    <property type="match status" value="1"/>
</dbReference>
<feature type="transmembrane region" description="Helical" evidence="6">
    <location>
        <begin position="52"/>
        <end position="72"/>
    </location>
</feature>
<evidence type="ECO:0000259" key="7">
    <source>
        <dbReference type="Pfam" id="PF02687"/>
    </source>
</evidence>
<dbReference type="PANTHER" id="PTHR46795">
    <property type="entry name" value="ABC TRANSPORTER PERMEASE-RELATED-RELATED"/>
    <property type="match status" value="1"/>
</dbReference>
<organism evidence="8 9">
    <name type="scientific">Blautia producta</name>
    <dbReference type="NCBI Taxonomy" id="33035"/>
    <lineage>
        <taxon>Bacteria</taxon>
        <taxon>Bacillati</taxon>
        <taxon>Bacillota</taxon>
        <taxon>Clostridia</taxon>
        <taxon>Lachnospirales</taxon>
        <taxon>Lachnospiraceae</taxon>
        <taxon>Blautia</taxon>
    </lineage>
</organism>
<name>A0A4P6LT81_9FIRM</name>
<feature type="domain" description="ABC3 transporter permease C-terminal" evidence="7">
    <location>
        <begin position="52"/>
        <end position="122"/>
    </location>
</feature>
<evidence type="ECO:0000256" key="1">
    <source>
        <dbReference type="ARBA" id="ARBA00004651"/>
    </source>
</evidence>
<dbReference type="AlphaFoldDB" id="A0A4P6LT81"/>
<feature type="transmembrane region" description="Helical" evidence="6">
    <location>
        <begin position="314"/>
        <end position="334"/>
    </location>
</feature>
<keyword evidence="4 6" id="KW-1133">Transmembrane helix</keyword>
<feature type="transmembrane region" description="Helical" evidence="6">
    <location>
        <begin position="134"/>
        <end position="160"/>
    </location>
</feature>
<accession>A0A4P6LT81</accession>
<feature type="transmembrane region" description="Helical" evidence="6">
    <location>
        <begin position="192"/>
        <end position="214"/>
    </location>
</feature>
<dbReference type="Pfam" id="PF02687">
    <property type="entry name" value="FtsX"/>
    <property type="match status" value="1"/>
</dbReference>
<evidence type="ECO:0000256" key="4">
    <source>
        <dbReference type="ARBA" id="ARBA00022989"/>
    </source>
</evidence>
<dbReference type="InterPro" id="IPR003838">
    <property type="entry name" value="ABC3_permease_C"/>
</dbReference>
<dbReference type="InterPro" id="IPR052536">
    <property type="entry name" value="ABC-4_Integral_Memb_Prot"/>
</dbReference>
<evidence type="ECO:0000256" key="5">
    <source>
        <dbReference type="ARBA" id="ARBA00023136"/>
    </source>
</evidence>